<evidence type="ECO:0000313" key="2">
    <source>
        <dbReference type="Proteomes" id="UP000829829"/>
    </source>
</evidence>
<dbReference type="RefSeq" id="WP_243815298.1">
    <property type="nucleotide sequence ID" value="NZ_CP091957.1"/>
</dbReference>
<protein>
    <submittedName>
        <fullName evidence="1">Uncharacterized protein</fullName>
    </submittedName>
</protein>
<accession>A0AAE9G8V6</accession>
<reference evidence="1" key="1">
    <citation type="submission" date="2022-02" db="EMBL/GenBank/DDBJ databases">
        <title>The genetically variable rfb locus in Leptospira is a mobile cassette and a molecular signature of serovar identity.</title>
        <authorList>
            <person name="Nieves C."/>
            <person name="Vincent A.T."/>
            <person name="Zarantonelli L."/>
            <person name="Picardeau M."/>
            <person name="Veyrier F.J."/>
            <person name="Buschiazzo A."/>
        </authorList>
    </citation>
    <scope>NUCLEOTIDE SEQUENCE</scope>
    <source>
        <strain evidence="1">IP1512017</strain>
    </source>
</reference>
<proteinExistence type="predicted"/>
<name>A0AAE9G8V6_9LEPT</name>
<dbReference type="AlphaFoldDB" id="A0AAE9G8V6"/>
<organism evidence="1 2">
    <name type="scientific">Leptospira noguchii</name>
    <dbReference type="NCBI Taxonomy" id="28182"/>
    <lineage>
        <taxon>Bacteria</taxon>
        <taxon>Pseudomonadati</taxon>
        <taxon>Spirochaetota</taxon>
        <taxon>Spirochaetia</taxon>
        <taxon>Leptospirales</taxon>
        <taxon>Leptospiraceae</taxon>
        <taxon>Leptospira</taxon>
    </lineage>
</organism>
<dbReference type="EMBL" id="CP091957">
    <property type="protein sequence ID" value="UOG55864.1"/>
    <property type="molecule type" value="Genomic_DNA"/>
</dbReference>
<gene>
    <name evidence="1" type="ORF">MAL03_13480</name>
</gene>
<sequence length="298" mass="34125">MNKEWTQNNEKVIEHFKELLLDTPSSLDLLQRIFSKVEGIEYLDENIKVKLVNDVSIELTEPADAKKIEQWPESVKRIFSEHATMGIWKGENVFGGQIAFDNSINVKNLEGTKWKDEDYDLYNLQSPISGGDGSFVFHPAFKDTSGEVLCQVVDGKMNGPLAIGPGSIFLWMIAGYMEIDRDISLPLISKDKLISITPKSTKSGVIKLIMEKSGLSKERIDDLIKKLENLYDLEKSFKKANDKNQFIKLELEYIDDIEAYKNALPESRQLDFIMIHGYNISCYKDELDKLLKRYKQSI</sequence>
<evidence type="ECO:0000313" key="1">
    <source>
        <dbReference type="EMBL" id="UOG55864.1"/>
    </source>
</evidence>
<dbReference type="Proteomes" id="UP000829829">
    <property type="component" value="Chromosome 1"/>
</dbReference>